<protein>
    <recommendedName>
        <fullName evidence="7">Adenylate kinase active site lid domain-containing protein</fullName>
    </recommendedName>
</protein>
<keyword evidence="2" id="KW-0547">Nucleotide-binding</keyword>
<reference evidence="5 6" key="1">
    <citation type="submission" date="2018-11" db="EMBL/GenBank/DDBJ databases">
        <authorList>
            <consortium name="Pathogen Informatics"/>
        </authorList>
    </citation>
    <scope>NUCLEOTIDE SEQUENCE [LARGE SCALE GENOMIC DNA]</scope>
</reference>
<dbReference type="Pfam" id="PF00406">
    <property type="entry name" value="ADK"/>
    <property type="match status" value="1"/>
</dbReference>
<gene>
    <name evidence="5" type="ORF">CGOC_LOCUS4758</name>
</gene>
<dbReference type="EMBL" id="UYRV01013572">
    <property type="protein sequence ID" value="VDK59703.1"/>
    <property type="molecule type" value="Genomic_DNA"/>
</dbReference>
<evidence type="ECO:0000256" key="2">
    <source>
        <dbReference type="ARBA" id="ARBA00022741"/>
    </source>
</evidence>
<evidence type="ECO:0000256" key="3">
    <source>
        <dbReference type="ARBA" id="ARBA00022777"/>
    </source>
</evidence>
<dbReference type="AlphaFoldDB" id="A0A3P6RU57"/>
<keyword evidence="3 4" id="KW-0418">Kinase</keyword>
<dbReference type="Proteomes" id="UP000271889">
    <property type="component" value="Unassembled WGS sequence"/>
</dbReference>
<keyword evidence="6" id="KW-1185">Reference proteome</keyword>
<evidence type="ECO:0000256" key="1">
    <source>
        <dbReference type="ARBA" id="ARBA00022679"/>
    </source>
</evidence>
<evidence type="ECO:0000313" key="6">
    <source>
        <dbReference type="Proteomes" id="UP000271889"/>
    </source>
</evidence>
<dbReference type="PRINTS" id="PR00094">
    <property type="entry name" value="ADENYLTKNASE"/>
</dbReference>
<dbReference type="OrthoDB" id="442176at2759"/>
<dbReference type="Gene3D" id="3.40.50.300">
    <property type="entry name" value="P-loop containing nucleotide triphosphate hydrolases"/>
    <property type="match status" value="1"/>
</dbReference>
<dbReference type="GO" id="GO:0006139">
    <property type="term" value="P:nucleobase-containing compound metabolic process"/>
    <property type="evidence" value="ECO:0007669"/>
    <property type="project" value="InterPro"/>
</dbReference>
<name>A0A3P6RU57_CYLGO</name>
<keyword evidence="1 4" id="KW-0808">Transferase</keyword>
<organism evidence="5 6">
    <name type="scientific">Cylicostephanus goldi</name>
    <name type="common">Nematode worm</name>
    <dbReference type="NCBI Taxonomy" id="71465"/>
    <lineage>
        <taxon>Eukaryota</taxon>
        <taxon>Metazoa</taxon>
        <taxon>Ecdysozoa</taxon>
        <taxon>Nematoda</taxon>
        <taxon>Chromadorea</taxon>
        <taxon>Rhabditida</taxon>
        <taxon>Rhabditina</taxon>
        <taxon>Rhabditomorpha</taxon>
        <taxon>Strongyloidea</taxon>
        <taxon>Strongylidae</taxon>
        <taxon>Cylicostephanus</taxon>
    </lineage>
</organism>
<evidence type="ECO:0008006" key="7">
    <source>
        <dbReference type="Google" id="ProtNLM"/>
    </source>
</evidence>
<sequence>MFQKLCRELLYSRINGNGGTTHGLIIEGYPRTEAQLADIQAVLGRLDLAILVDCTEQFCIDNIAKKFQGNQSMVEDSPEVVKTRMALFKQNTLPMLKSLDEKGILRVVEPLFCGVQGCTHVSIKRLRIKSLNVARTFGIHITEG</sequence>
<dbReference type="SUPFAM" id="SSF52540">
    <property type="entry name" value="P-loop containing nucleoside triphosphate hydrolases"/>
    <property type="match status" value="1"/>
</dbReference>
<accession>A0A3P6RU57</accession>
<proteinExistence type="inferred from homology"/>
<comment type="similarity">
    <text evidence="4">Belongs to the adenylate kinase family.</text>
</comment>
<dbReference type="GO" id="GO:0019205">
    <property type="term" value="F:nucleobase-containing compound kinase activity"/>
    <property type="evidence" value="ECO:0007669"/>
    <property type="project" value="InterPro"/>
</dbReference>
<dbReference type="InterPro" id="IPR027417">
    <property type="entry name" value="P-loop_NTPase"/>
</dbReference>
<dbReference type="InterPro" id="IPR000850">
    <property type="entry name" value="Adenylat/UMP-CMP_kin"/>
</dbReference>
<evidence type="ECO:0000313" key="5">
    <source>
        <dbReference type="EMBL" id="VDK59703.1"/>
    </source>
</evidence>
<dbReference type="GO" id="GO:0005524">
    <property type="term" value="F:ATP binding"/>
    <property type="evidence" value="ECO:0007669"/>
    <property type="project" value="InterPro"/>
</dbReference>
<evidence type="ECO:0000256" key="4">
    <source>
        <dbReference type="RuleBase" id="RU003330"/>
    </source>
</evidence>